<evidence type="ECO:0000256" key="1">
    <source>
        <dbReference type="SAM" id="SignalP"/>
    </source>
</evidence>
<evidence type="ECO:0000313" key="3">
    <source>
        <dbReference type="Proteomes" id="UP000435112"/>
    </source>
</evidence>
<organism evidence="2 3">
    <name type="scientific">Phytophthora rubi</name>
    <dbReference type="NCBI Taxonomy" id="129364"/>
    <lineage>
        <taxon>Eukaryota</taxon>
        <taxon>Sar</taxon>
        <taxon>Stramenopiles</taxon>
        <taxon>Oomycota</taxon>
        <taxon>Peronosporomycetes</taxon>
        <taxon>Peronosporales</taxon>
        <taxon>Peronosporaceae</taxon>
        <taxon>Phytophthora</taxon>
    </lineage>
</organism>
<reference evidence="2 3" key="1">
    <citation type="submission" date="2018-09" db="EMBL/GenBank/DDBJ databases">
        <title>Genomic investigation of the strawberry pathogen Phytophthora fragariae indicates pathogenicity is determined by transcriptional variation in three key races.</title>
        <authorList>
            <person name="Adams T.M."/>
            <person name="Armitage A.D."/>
            <person name="Sobczyk M.K."/>
            <person name="Bates H.J."/>
            <person name="Dunwell J.M."/>
            <person name="Nellist C.F."/>
            <person name="Harrison R.J."/>
        </authorList>
    </citation>
    <scope>NUCLEOTIDE SEQUENCE [LARGE SCALE GENOMIC DNA]</scope>
    <source>
        <strain evidence="2 3">SCRP324</strain>
    </source>
</reference>
<gene>
    <name evidence="2" type="ORF">PR002_g27562</name>
</gene>
<evidence type="ECO:0008006" key="4">
    <source>
        <dbReference type="Google" id="ProtNLM"/>
    </source>
</evidence>
<dbReference type="Proteomes" id="UP000435112">
    <property type="component" value="Unassembled WGS sequence"/>
</dbReference>
<dbReference type="EMBL" id="QXFU01004393">
    <property type="protein sequence ID" value="KAE8969009.1"/>
    <property type="molecule type" value="Genomic_DNA"/>
</dbReference>
<feature type="chain" id="PRO_5025532470" description="Secreted protein" evidence="1">
    <location>
        <begin position="22"/>
        <end position="108"/>
    </location>
</feature>
<protein>
    <recommendedName>
        <fullName evidence="4">Secreted protein</fullName>
    </recommendedName>
</protein>
<evidence type="ECO:0000313" key="2">
    <source>
        <dbReference type="EMBL" id="KAE8969009.1"/>
    </source>
</evidence>
<dbReference type="OrthoDB" id="142496at2759"/>
<name>A0A6A3HG63_9STRA</name>
<proteinExistence type="predicted"/>
<accession>A0A6A3HG63</accession>
<sequence length="108" mass="11742">MAAAAMLVVLRSLCRSPPCSSCCSRCHRYRYACRDAVAGLIGMLPDVRILRRLHVRCSSVAYADTMLAAAMLAGQQSLLRVPLCLPSSFLVSFDALLIWSSSASRCQC</sequence>
<dbReference type="AlphaFoldDB" id="A0A6A3HG63"/>
<feature type="signal peptide" evidence="1">
    <location>
        <begin position="1"/>
        <end position="21"/>
    </location>
</feature>
<keyword evidence="1" id="KW-0732">Signal</keyword>
<comment type="caution">
    <text evidence="2">The sequence shown here is derived from an EMBL/GenBank/DDBJ whole genome shotgun (WGS) entry which is preliminary data.</text>
</comment>